<keyword evidence="2" id="KW-0488">Methylation</keyword>
<dbReference type="GO" id="GO:0003747">
    <property type="term" value="F:translation release factor activity"/>
    <property type="evidence" value="ECO:0007669"/>
    <property type="project" value="InterPro"/>
</dbReference>
<dbReference type="GO" id="GO:0032543">
    <property type="term" value="P:mitochondrial translation"/>
    <property type="evidence" value="ECO:0007669"/>
    <property type="project" value="UniProtKB-ARBA"/>
</dbReference>
<dbReference type="Gene3D" id="3.30.160.20">
    <property type="match status" value="1"/>
</dbReference>
<feature type="domain" description="Prokaryotic-type class I peptide chain release factors" evidence="5">
    <location>
        <begin position="307"/>
        <end position="323"/>
    </location>
</feature>
<evidence type="ECO:0000256" key="4">
    <source>
        <dbReference type="SAM" id="MobiDB-lite"/>
    </source>
</evidence>
<reference evidence="7" key="1">
    <citation type="submission" date="2016-09" db="EMBL/GenBank/DDBJ databases">
        <authorList>
            <person name="Jeantristanb JTB J.-T."/>
            <person name="Ricardo R."/>
        </authorList>
    </citation>
    <scope>NUCLEOTIDE SEQUENCE [LARGE SCALE GENOMIC DNA]</scope>
</reference>
<protein>
    <submittedName>
        <fullName evidence="6">BQ2448_2470 protein</fullName>
    </submittedName>
</protein>
<dbReference type="InterPro" id="IPR050057">
    <property type="entry name" value="Prokaryotic/Mito_RF"/>
</dbReference>
<dbReference type="OrthoDB" id="2019491at2759"/>
<comment type="similarity">
    <text evidence="1">Belongs to the prokaryotic/mitochondrial release factor family.</text>
</comment>
<evidence type="ECO:0000256" key="1">
    <source>
        <dbReference type="ARBA" id="ARBA00010835"/>
    </source>
</evidence>
<dbReference type="PANTHER" id="PTHR43804:SF7">
    <property type="entry name" value="LD18447P"/>
    <property type="match status" value="1"/>
</dbReference>
<dbReference type="Gene3D" id="6.10.140.1950">
    <property type="match status" value="1"/>
</dbReference>
<name>A0A238F6F3_9BASI</name>
<dbReference type="InterPro" id="IPR000352">
    <property type="entry name" value="Pep_chain_release_fac_I"/>
</dbReference>
<keyword evidence="3" id="KW-0648">Protein biosynthesis</keyword>
<dbReference type="FunFam" id="3.30.160.20:FF:000070">
    <property type="entry name" value="Related to MRF1-peptide chain release factor, mitochondrial"/>
    <property type="match status" value="1"/>
</dbReference>
<sequence length="442" mass="47955">MASFTGSLRNTYRAALLPKITRTPVQCTCGAVYRRSFAMSPSSAASTSASQAPAQDKLIAAASTVLEQAKVANDGGIATTKRERELDGLRRALADVEDGQELISTLQELAEAESDEELRELALGDLPEATATLASLRSTLLHTLLPPTPTSSLSAILEIKSGVGGSESSLFAAELVRMYTRWAVRKGWKASLVEVVGLGGVGQGTGDAYREAILEVTGEGAFGMLRREAGVHRVQRVPATESQGRLHTSTVGIIVSRLAVLCSWDCALNHASTARLSNQVLPSDTGSSAPIDDDLFDQKDVKVEVMRSRGAGGQHVNKTESAIRLTHQPTGISVSMQDSRSQHENRTKAYKVLRARLMDRKLQLEQEARRSARRHQVRGADRSEKIRTYNFPQDRLTDHRIPLTISGLADAMEGGEMLDMVARELQIREEEDSIEDILAGVD</sequence>
<feature type="compositionally biased region" description="Basic and acidic residues" evidence="4">
    <location>
        <begin position="378"/>
        <end position="387"/>
    </location>
</feature>
<evidence type="ECO:0000256" key="3">
    <source>
        <dbReference type="ARBA" id="ARBA00022917"/>
    </source>
</evidence>
<keyword evidence="7" id="KW-1185">Reference proteome</keyword>
<dbReference type="InterPro" id="IPR045853">
    <property type="entry name" value="Pep_chain_release_fac_I_sf"/>
</dbReference>
<evidence type="ECO:0000313" key="6">
    <source>
        <dbReference type="EMBL" id="SCV69450.1"/>
    </source>
</evidence>
<dbReference type="AlphaFoldDB" id="A0A238F6F3"/>
<gene>
    <name evidence="6" type="ORF">BQ2448_2470</name>
</gene>
<evidence type="ECO:0000259" key="5">
    <source>
        <dbReference type="PROSITE" id="PS00745"/>
    </source>
</evidence>
<proteinExistence type="inferred from homology"/>
<organism evidence="6 7">
    <name type="scientific">Microbotryum intermedium</name>
    <dbReference type="NCBI Taxonomy" id="269621"/>
    <lineage>
        <taxon>Eukaryota</taxon>
        <taxon>Fungi</taxon>
        <taxon>Dikarya</taxon>
        <taxon>Basidiomycota</taxon>
        <taxon>Pucciniomycotina</taxon>
        <taxon>Microbotryomycetes</taxon>
        <taxon>Microbotryales</taxon>
        <taxon>Microbotryaceae</taxon>
        <taxon>Microbotryum</taxon>
    </lineage>
</organism>
<evidence type="ECO:0000313" key="7">
    <source>
        <dbReference type="Proteomes" id="UP000198372"/>
    </source>
</evidence>
<dbReference type="GO" id="GO:0005739">
    <property type="term" value="C:mitochondrion"/>
    <property type="evidence" value="ECO:0007669"/>
    <property type="project" value="GOC"/>
</dbReference>
<feature type="region of interest" description="Disordered" evidence="4">
    <location>
        <begin position="367"/>
        <end position="388"/>
    </location>
</feature>
<dbReference type="Pfam" id="PF00472">
    <property type="entry name" value="RF-1"/>
    <property type="match status" value="1"/>
</dbReference>
<evidence type="ECO:0000256" key="2">
    <source>
        <dbReference type="ARBA" id="ARBA00022481"/>
    </source>
</evidence>
<dbReference type="STRING" id="269621.A0A238F6F3"/>
<dbReference type="Proteomes" id="UP000198372">
    <property type="component" value="Unassembled WGS sequence"/>
</dbReference>
<dbReference type="EMBL" id="FMSP01000004">
    <property type="protein sequence ID" value="SCV69450.1"/>
    <property type="molecule type" value="Genomic_DNA"/>
</dbReference>
<dbReference type="InterPro" id="IPR005139">
    <property type="entry name" value="PCRF"/>
</dbReference>
<dbReference type="PROSITE" id="PS00745">
    <property type="entry name" value="RF_PROK_I"/>
    <property type="match status" value="1"/>
</dbReference>
<dbReference type="PANTHER" id="PTHR43804">
    <property type="entry name" value="LD18447P"/>
    <property type="match status" value="1"/>
</dbReference>
<dbReference type="Gene3D" id="3.30.70.1660">
    <property type="match status" value="1"/>
</dbReference>
<dbReference type="SMART" id="SM00937">
    <property type="entry name" value="PCRF"/>
    <property type="match status" value="1"/>
</dbReference>
<dbReference type="SUPFAM" id="SSF75620">
    <property type="entry name" value="Release factor"/>
    <property type="match status" value="2"/>
</dbReference>
<dbReference type="Pfam" id="PF03462">
    <property type="entry name" value="PCRF"/>
    <property type="match status" value="1"/>
</dbReference>
<accession>A0A238F6F3</accession>